<evidence type="ECO:0000313" key="1">
    <source>
        <dbReference type="EMBL" id="KIP51943.1"/>
    </source>
</evidence>
<keyword evidence="2" id="KW-1185">Reference proteome</keyword>
<gene>
    <name evidence="1" type="ORF">SD72_12460</name>
</gene>
<dbReference type="InterPro" id="IPR036291">
    <property type="entry name" value="NAD(P)-bd_dom_sf"/>
</dbReference>
<name>A0A0D0IR54_9MICO</name>
<dbReference type="AlphaFoldDB" id="A0A0D0IR54"/>
<dbReference type="EMBL" id="JXSQ01000019">
    <property type="protein sequence ID" value="KIP51943.1"/>
    <property type="molecule type" value="Genomic_DNA"/>
</dbReference>
<dbReference type="Gene3D" id="3.40.50.720">
    <property type="entry name" value="NAD(P)-binding Rossmann-like Domain"/>
    <property type="match status" value="1"/>
</dbReference>
<dbReference type="Gene3D" id="3.30.1780.10">
    <property type="entry name" value="ornithine cyclodeaminase, domain 1"/>
    <property type="match status" value="1"/>
</dbReference>
<dbReference type="Proteomes" id="UP000032120">
    <property type="component" value="Unassembled WGS sequence"/>
</dbReference>
<dbReference type="PIRSF" id="PIRSF001439">
    <property type="entry name" value="CryM"/>
    <property type="match status" value="1"/>
</dbReference>
<sequence length="332" mass="34672">MPAVTSTPAAQSVEFFSADEVRELLSFETAINALEVALRDGLSPESDGPRLFADAPNGEFLLMPAQSGTFSGVKALTIAPENPERGLEKIQGLYLLYSSDTLAPIAVMEGSCLTAIRTPSVTLTAVRHLARLAPAGAELGTDPRILVFGAGTQAIEHIRAALVDFPDATFEVIGRRPERVAAMIAELGARAATAGVSVVAPADHDGAVSAADIIILTTTSTSPVFDGSLVGANAIVAATGTHGLDAREVDDALVRRADVVVEGRGSARRENGNLATTYDDAAWESAPPANLQDLVLGNFTRTSDRPAFYTGVGMSWEDLVCASAVYTARTHP</sequence>
<organism evidence="1 2">
    <name type="scientific">Leucobacter komagatae</name>
    <dbReference type="NCBI Taxonomy" id="55969"/>
    <lineage>
        <taxon>Bacteria</taxon>
        <taxon>Bacillati</taxon>
        <taxon>Actinomycetota</taxon>
        <taxon>Actinomycetes</taxon>
        <taxon>Micrococcales</taxon>
        <taxon>Microbacteriaceae</taxon>
        <taxon>Leucobacter</taxon>
    </lineage>
</organism>
<protein>
    <submittedName>
        <fullName evidence="1">Crystallin</fullName>
    </submittedName>
</protein>
<dbReference type="PANTHER" id="PTHR13812:SF19">
    <property type="entry name" value="KETIMINE REDUCTASE MU-CRYSTALLIN"/>
    <property type="match status" value="1"/>
</dbReference>
<dbReference type="InterPro" id="IPR003462">
    <property type="entry name" value="ODC_Mu_crystall"/>
</dbReference>
<reference evidence="1 2" key="1">
    <citation type="submission" date="2015-01" db="EMBL/GenBank/DDBJ databases">
        <title>Draft genome sequence of Leucobacter komagatae strain VKM ST2845.</title>
        <authorList>
            <person name="Karlyshev A.V."/>
            <person name="Kudryashova E.B."/>
        </authorList>
    </citation>
    <scope>NUCLEOTIDE SEQUENCE [LARGE SCALE GENOMIC DNA]</scope>
    <source>
        <strain evidence="1 2">VKM ST2845</strain>
    </source>
</reference>
<dbReference type="PANTHER" id="PTHR13812">
    <property type="entry name" value="KETIMINE REDUCTASE MU-CRYSTALLIN"/>
    <property type="match status" value="1"/>
</dbReference>
<proteinExistence type="predicted"/>
<accession>A0A0D0IR54</accession>
<comment type="caution">
    <text evidence="1">The sequence shown here is derived from an EMBL/GenBank/DDBJ whole genome shotgun (WGS) entry which is preliminary data.</text>
</comment>
<dbReference type="Pfam" id="PF02423">
    <property type="entry name" value="OCD_Mu_crystall"/>
    <property type="match status" value="1"/>
</dbReference>
<dbReference type="InterPro" id="IPR023401">
    <property type="entry name" value="ODC_N"/>
</dbReference>
<dbReference type="GO" id="GO:0005737">
    <property type="term" value="C:cytoplasm"/>
    <property type="evidence" value="ECO:0007669"/>
    <property type="project" value="TreeGrafter"/>
</dbReference>
<dbReference type="SUPFAM" id="SSF51735">
    <property type="entry name" value="NAD(P)-binding Rossmann-fold domains"/>
    <property type="match status" value="1"/>
</dbReference>
<evidence type="ECO:0000313" key="2">
    <source>
        <dbReference type="Proteomes" id="UP000032120"/>
    </source>
</evidence>